<dbReference type="Pfam" id="PF09739">
    <property type="entry name" value="MCM_bind"/>
    <property type="match status" value="1"/>
</dbReference>
<dbReference type="PANTHER" id="PTHR13489:SF0">
    <property type="entry name" value="MINI-CHROMOSOME MAINTENANCE COMPLEX-BINDING PROTEIN"/>
    <property type="match status" value="1"/>
</dbReference>
<dbReference type="OrthoDB" id="329666at2759"/>
<reference evidence="4 5" key="1">
    <citation type="submission" date="2019-02" db="EMBL/GenBank/DDBJ databases">
        <title>Genome sequencing of the rare red list fungi Dentipellis fragilis.</title>
        <authorList>
            <person name="Buettner E."/>
            <person name="Kellner H."/>
        </authorList>
    </citation>
    <scope>NUCLEOTIDE SEQUENCE [LARGE SCALE GENOMIC DNA]</scope>
    <source>
        <strain evidence="4 5">DSM 105465</strain>
    </source>
</reference>
<evidence type="ECO:0000313" key="5">
    <source>
        <dbReference type="Proteomes" id="UP000298327"/>
    </source>
</evidence>
<comment type="subcellular location">
    <subcellularLocation>
        <location evidence="1">Nucleus</location>
    </subcellularLocation>
</comment>
<evidence type="ECO:0008006" key="6">
    <source>
        <dbReference type="Google" id="ProtNLM"/>
    </source>
</evidence>
<organism evidence="4 5">
    <name type="scientific">Dentipellis fragilis</name>
    <dbReference type="NCBI Taxonomy" id="205917"/>
    <lineage>
        <taxon>Eukaryota</taxon>
        <taxon>Fungi</taxon>
        <taxon>Dikarya</taxon>
        <taxon>Basidiomycota</taxon>
        <taxon>Agaricomycotina</taxon>
        <taxon>Agaricomycetes</taxon>
        <taxon>Russulales</taxon>
        <taxon>Hericiaceae</taxon>
        <taxon>Dentipellis</taxon>
    </lineage>
</organism>
<dbReference type="EMBL" id="SEOQ01000108">
    <property type="protein sequence ID" value="TFY70334.1"/>
    <property type="molecule type" value="Genomic_DNA"/>
</dbReference>
<evidence type="ECO:0000256" key="1">
    <source>
        <dbReference type="ARBA" id="ARBA00004123"/>
    </source>
</evidence>
<feature type="compositionally biased region" description="Basic residues" evidence="3">
    <location>
        <begin position="151"/>
        <end position="165"/>
    </location>
</feature>
<keyword evidence="5" id="KW-1185">Reference proteome</keyword>
<comment type="caution">
    <text evidence="4">The sequence shown here is derived from an EMBL/GenBank/DDBJ whole genome shotgun (WGS) entry which is preliminary data.</text>
</comment>
<accession>A0A4Y9Z798</accession>
<proteinExistence type="predicted"/>
<name>A0A4Y9Z798_9AGAM</name>
<dbReference type="STRING" id="205917.A0A4Y9Z798"/>
<gene>
    <name evidence="4" type="ORF">EVG20_g2670</name>
</gene>
<dbReference type="GO" id="GO:0006261">
    <property type="term" value="P:DNA-templated DNA replication"/>
    <property type="evidence" value="ECO:0007669"/>
    <property type="project" value="TreeGrafter"/>
</dbReference>
<dbReference type="GO" id="GO:0005634">
    <property type="term" value="C:nucleus"/>
    <property type="evidence" value="ECO:0007669"/>
    <property type="project" value="UniProtKB-SubCell"/>
</dbReference>
<protein>
    <recommendedName>
        <fullName evidence="6">Mini-chromosome maintenance complex-binding protein</fullName>
    </recommendedName>
</protein>
<dbReference type="GO" id="GO:0003682">
    <property type="term" value="F:chromatin binding"/>
    <property type="evidence" value="ECO:0007669"/>
    <property type="project" value="TreeGrafter"/>
</dbReference>
<evidence type="ECO:0000256" key="3">
    <source>
        <dbReference type="SAM" id="MobiDB-lite"/>
    </source>
</evidence>
<dbReference type="Proteomes" id="UP000298327">
    <property type="component" value="Unassembled WGS sequence"/>
</dbReference>
<feature type="region of interest" description="Disordered" evidence="3">
    <location>
        <begin position="143"/>
        <end position="165"/>
    </location>
</feature>
<dbReference type="InterPro" id="IPR019140">
    <property type="entry name" value="MCM_complex-bd"/>
</dbReference>
<evidence type="ECO:0000256" key="2">
    <source>
        <dbReference type="ARBA" id="ARBA00023242"/>
    </source>
</evidence>
<evidence type="ECO:0000313" key="4">
    <source>
        <dbReference type="EMBL" id="TFY70334.1"/>
    </source>
</evidence>
<dbReference type="PANTHER" id="PTHR13489">
    <property type="entry name" value="MINI-CHROMOSOME MAINTENANCE COMPLEX-BINDING PROTEIN"/>
    <property type="match status" value="1"/>
</dbReference>
<sequence length="523" mass="58425">MVSSFLIEALASPTRVIQELWDATSPDTSEDFPEAVLKHFSDIFSTDDALYEIAPLDADHPPEAYPDRALVCFRAMVQDTSPSPEMYMSRLPSGRPGGWGVCDPKDHEGDRTAIDYDALRDCTVLWAVTIPGESEWYRKYLSQHQTDHSQQKHKASRPHKSPVPHHAHVGAQVKIYHKLGNSAPKTTDVVDFVGVLTNEPLHAEAEDVIFVPTVHVVFSRPHIHGHTRLLSPCITEDPSHVRDELISWIADEALGGDMDTAEWILLACISRVQSRNHGLNPLTLTVTHFPPSPEDNTTPTLSHVMSTLLPMSIMLPLSLEMLNTLPFTPENKNEDLHSGVLQVASGTTFLITEDVVKEGKLLEQGVLNVMAVQNVMTTQSLSYKFPFSEFTFPTDINFVLLSPGRNSAFFKADINITIKPMAGSAFYKLVGDIQMPSKDRLRAFRALLLHAKWGQIKVLESTSQYIQDDFVQERQSNKLASTDDLKRTISIARLVGLLAGEKELTVDVWKRAKALEVRRQARL</sequence>
<dbReference type="AlphaFoldDB" id="A0A4Y9Z798"/>
<keyword evidence="2" id="KW-0539">Nucleus</keyword>